<proteinExistence type="predicted"/>
<reference evidence="1 2" key="1">
    <citation type="submission" date="2018-10" db="EMBL/GenBank/DDBJ databases">
        <title>Genomic Encyclopedia of Archaeal and Bacterial Type Strains, Phase II (KMG-II): from individual species to whole genera.</title>
        <authorList>
            <person name="Goeker M."/>
        </authorList>
    </citation>
    <scope>NUCLEOTIDE SEQUENCE [LARGE SCALE GENOMIC DNA]</scope>
    <source>
        <strain evidence="1 2">DSM 23424</strain>
    </source>
</reference>
<dbReference type="RefSeq" id="WP_147437295.1">
    <property type="nucleotide sequence ID" value="NZ_REFC01000015.1"/>
</dbReference>
<gene>
    <name evidence="1" type="ORF">BXY75_3169</name>
</gene>
<name>A0A3L9Y9A8_9FLAO</name>
<keyword evidence="2" id="KW-1185">Reference proteome</keyword>
<dbReference type="AlphaFoldDB" id="A0A3L9Y9A8"/>
<evidence type="ECO:0000313" key="1">
    <source>
        <dbReference type="EMBL" id="RMA57281.1"/>
    </source>
</evidence>
<evidence type="ECO:0000313" key="2">
    <source>
        <dbReference type="Proteomes" id="UP000271339"/>
    </source>
</evidence>
<dbReference type="OrthoDB" id="1112098at2"/>
<comment type="caution">
    <text evidence="1">The sequence shown here is derived from an EMBL/GenBank/DDBJ whole genome shotgun (WGS) entry which is preliminary data.</text>
</comment>
<organism evidence="1 2">
    <name type="scientific">Ulvibacter antarcticus</name>
    <dbReference type="NCBI Taxonomy" id="442714"/>
    <lineage>
        <taxon>Bacteria</taxon>
        <taxon>Pseudomonadati</taxon>
        <taxon>Bacteroidota</taxon>
        <taxon>Flavobacteriia</taxon>
        <taxon>Flavobacteriales</taxon>
        <taxon>Flavobacteriaceae</taxon>
        <taxon>Ulvibacter</taxon>
    </lineage>
</organism>
<sequence>MKVTLALRVIPMEKDKFMKHYIICILTLFLGASDILAQDDRERLTGTVTFVTSNNVYVRFDTTEDIQIGATLQLNKVDCLLVSEKSSTSVVCTIINDCEVTKGQTVQYVAAASETIPKEIIEDNVDKSIPAEVIQPKEPYSVKESIYKEKVNGRISAASYNNFSNLRENRHRFQSRFSLNADHLSDGKFSLETYIAYRNNYSVPENYKGRTSIFNVYNLNGTYDVTPSLWVSLGRKINRKASTFGANDGLMVEKHFGNFYVGAVGGFRPDFFDYGFNSDLLQYGGYVGIESKTASIYSSTTLGAMEQTNAGATDRRYVFFQHSSTIASDLNLFGSAEMDIFGNTGNETRLTNLYLSARYRFSRAANFSLSYDSRKRIVYYETFETEIERLLDEDLARQGIRARLNVRPTKIIWAGVSYSSRFQSDDQNKSDNIYGYATLTKIPALGGRLNVSYNANTSRYLKSNIISVRHSRDLLKNYVYADIYFRMADYDYITQDNQYTQNYYGVTLNYRISRSWQFNISGEMSQLDEENNFRFYTQLTKRFYTKKKK</sequence>
<evidence type="ECO:0008006" key="3">
    <source>
        <dbReference type="Google" id="ProtNLM"/>
    </source>
</evidence>
<protein>
    <recommendedName>
        <fullName evidence="3">Outer membrane beta-barrel protein</fullName>
    </recommendedName>
</protein>
<accession>A0A3L9Y9A8</accession>
<dbReference type="Proteomes" id="UP000271339">
    <property type="component" value="Unassembled WGS sequence"/>
</dbReference>
<dbReference type="EMBL" id="REFC01000015">
    <property type="protein sequence ID" value="RMA57281.1"/>
    <property type="molecule type" value="Genomic_DNA"/>
</dbReference>